<dbReference type="Proteomes" id="UP000009011">
    <property type="component" value="Chromosome"/>
</dbReference>
<dbReference type="OrthoDB" id="7053590at2"/>
<reference evidence="2 3" key="1">
    <citation type="journal article" date="2013" name="PLoS ONE">
        <title>Genomic analysis of Melioribacter roseus, facultatively anaerobic organotrophic bacterium representing a novel deep lineage within Bacteriodetes/Chlorobi group.</title>
        <authorList>
            <person name="Kadnikov V.V."/>
            <person name="Mardanov A.V."/>
            <person name="Podosokorskaya O.A."/>
            <person name="Gavrilov S.N."/>
            <person name="Kublanov I.V."/>
            <person name="Beletsky A.V."/>
            <person name="Bonch-Osmolovskaya E.A."/>
            <person name="Ravin N.V."/>
        </authorList>
    </citation>
    <scope>NUCLEOTIDE SEQUENCE [LARGE SCALE GENOMIC DNA]</scope>
    <source>
        <strain evidence="3">JCM 17771 / P3M-2</strain>
    </source>
</reference>
<proteinExistence type="predicted"/>
<dbReference type="HOGENOM" id="CLU_653522_0_0_10"/>
<feature type="signal peptide" evidence="1">
    <location>
        <begin position="1"/>
        <end position="22"/>
    </location>
</feature>
<organism evidence="2 3">
    <name type="scientific">Melioribacter roseus (strain DSM 23840 / JCM 17771 / VKM B-2668 / P3M-2)</name>
    <dbReference type="NCBI Taxonomy" id="1191523"/>
    <lineage>
        <taxon>Bacteria</taxon>
        <taxon>Pseudomonadati</taxon>
        <taxon>Ignavibacteriota</taxon>
        <taxon>Ignavibacteria</taxon>
        <taxon>Ignavibacteriales</taxon>
        <taxon>Melioribacteraceae</taxon>
        <taxon>Melioribacter</taxon>
    </lineage>
</organism>
<gene>
    <name evidence="2" type="ordered locus">MROS_2634</name>
</gene>
<dbReference type="KEGG" id="mro:MROS_2634"/>
<keyword evidence="1" id="KW-0732">Signal</keyword>
<feature type="chain" id="PRO_5003706969" evidence="1">
    <location>
        <begin position="23"/>
        <end position="397"/>
    </location>
</feature>
<dbReference type="EMBL" id="CP003557">
    <property type="protein sequence ID" value="AFN75864.1"/>
    <property type="molecule type" value="Genomic_DNA"/>
</dbReference>
<evidence type="ECO:0000256" key="1">
    <source>
        <dbReference type="SAM" id="SignalP"/>
    </source>
</evidence>
<dbReference type="STRING" id="1191523.MROS_2634"/>
<dbReference type="AlphaFoldDB" id="I6ZV12"/>
<name>I6ZV12_MELRP</name>
<evidence type="ECO:0000313" key="2">
    <source>
        <dbReference type="EMBL" id="AFN75864.1"/>
    </source>
</evidence>
<dbReference type="eggNOG" id="ENOG5032VIJ">
    <property type="taxonomic scope" value="Bacteria"/>
</dbReference>
<sequence>MIKRIPNLLIFFIFVTVSQMNAQFIDEFNGKELQYDPDGLNGWTFFSGDGNAEVKFIQKDGYASVRVDASKDKRGLWWALIRRRISEGMDLSLIQKPNYEFRIEAKIKVSSAPKRVNLHLNTQRTTDFHTHLMEYDIPDTSNWHVISMTTKNFDARPGDNVFAQMALMDWGFDKYRVDIDYFKVDIVRVDTIGNDLGEPIPYHPPVPEISSFEHRLPVAEDATIDLEFTDYNFNNWSATDEKGNIVKLLTVSGNQYVILKWNFENYKNMKVTGPAVLELTTYSLQNSPDYKKDFGMIRVVEILDGKDNWLDENITFEALTEGKTISEVFNSQMIIDCEVNKLRGEKNYFVISRPVMQRLLDGKTKGIVIKPLGSVVASFYASENNINVPCIYFNTEK</sequence>
<accession>I6ZV12</accession>
<protein>
    <submittedName>
        <fullName evidence="2">Uncharacterized protein</fullName>
    </submittedName>
</protein>
<dbReference type="RefSeq" id="WP_014857294.1">
    <property type="nucleotide sequence ID" value="NC_018178.1"/>
</dbReference>
<keyword evidence="3" id="KW-1185">Reference proteome</keyword>
<evidence type="ECO:0000313" key="3">
    <source>
        <dbReference type="Proteomes" id="UP000009011"/>
    </source>
</evidence>